<proteinExistence type="predicted"/>
<sequence>MSSIIPSLFFFSSFVCTFNHFCQTTLLPARRVVFFSVFGKFFSSSFVSQNRYFFLPNLPCRRHFLFPCGKSRLGLKVGNWGKDFGATFGESCC</sequence>
<name>A0A2T6ZX51_TUBBO</name>
<dbReference type="AlphaFoldDB" id="A0A2T6ZX51"/>
<evidence type="ECO:0000313" key="3">
    <source>
        <dbReference type="Proteomes" id="UP000244722"/>
    </source>
</evidence>
<keyword evidence="1" id="KW-0732">Signal</keyword>
<evidence type="ECO:0008006" key="4">
    <source>
        <dbReference type="Google" id="ProtNLM"/>
    </source>
</evidence>
<organism evidence="2 3">
    <name type="scientific">Tuber borchii</name>
    <name type="common">White truffle</name>
    <dbReference type="NCBI Taxonomy" id="42251"/>
    <lineage>
        <taxon>Eukaryota</taxon>
        <taxon>Fungi</taxon>
        <taxon>Dikarya</taxon>
        <taxon>Ascomycota</taxon>
        <taxon>Pezizomycotina</taxon>
        <taxon>Pezizomycetes</taxon>
        <taxon>Pezizales</taxon>
        <taxon>Tuberaceae</taxon>
        <taxon>Tuber</taxon>
    </lineage>
</organism>
<gene>
    <name evidence="2" type="ORF">B9Z19DRAFT_765430</name>
</gene>
<comment type="caution">
    <text evidence="2">The sequence shown here is derived from an EMBL/GenBank/DDBJ whole genome shotgun (WGS) entry which is preliminary data.</text>
</comment>
<evidence type="ECO:0000256" key="1">
    <source>
        <dbReference type="SAM" id="SignalP"/>
    </source>
</evidence>
<keyword evidence="3" id="KW-1185">Reference proteome</keyword>
<accession>A0A2T6ZX51</accession>
<dbReference type="Proteomes" id="UP000244722">
    <property type="component" value="Unassembled WGS sequence"/>
</dbReference>
<feature type="signal peptide" evidence="1">
    <location>
        <begin position="1"/>
        <end position="24"/>
    </location>
</feature>
<evidence type="ECO:0000313" key="2">
    <source>
        <dbReference type="EMBL" id="PUU80077.1"/>
    </source>
</evidence>
<reference evidence="2 3" key="1">
    <citation type="submission" date="2017-04" db="EMBL/GenBank/DDBJ databases">
        <title>Draft genome sequence of Tuber borchii Vittad., a whitish edible truffle.</title>
        <authorList>
            <consortium name="DOE Joint Genome Institute"/>
            <person name="Murat C."/>
            <person name="Kuo A."/>
            <person name="Barry K.W."/>
            <person name="Clum A."/>
            <person name="Dockter R.B."/>
            <person name="Fauchery L."/>
            <person name="Iotti M."/>
            <person name="Kohler A."/>
            <person name="Labutti K."/>
            <person name="Lindquist E.A."/>
            <person name="Lipzen A."/>
            <person name="Ohm R.A."/>
            <person name="Wang M."/>
            <person name="Grigoriev I.V."/>
            <person name="Zambonelli A."/>
            <person name="Martin F.M."/>
        </authorList>
    </citation>
    <scope>NUCLEOTIDE SEQUENCE [LARGE SCALE GENOMIC DNA]</scope>
    <source>
        <strain evidence="2 3">Tbo3840</strain>
    </source>
</reference>
<dbReference type="EMBL" id="NESQ01000073">
    <property type="protein sequence ID" value="PUU80077.1"/>
    <property type="molecule type" value="Genomic_DNA"/>
</dbReference>
<protein>
    <recommendedName>
        <fullName evidence="4">Secreted protein</fullName>
    </recommendedName>
</protein>
<feature type="chain" id="PRO_5015440273" description="Secreted protein" evidence="1">
    <location>
        <begin position="25"/>
        <end position="93"/>
    </location>
</feature>